<dbReference type="FunFam" id="3.30.70.270:FF:000001">
    <property type="entry name" value="Diguanylate cyclase domain protein"/>
    <property type="match status" value="1"/>
</dbReference>
<dbReference type="EC" id="2.7.7.65" evidence="1"/>
<evidence type="ECO:0000313" key="6">
    <source>
        <dbReference type="Proteomes" id="UP000589520"/>
    </source>
</evidence>
<dbReference type="GO" id="GO:0052621">
    <property type="term" value="F:diguanylate cyclase activity"/>
    <property type="evidence" value="ECO:0007669"/>
    <property type="project" value="UniProtKB-EC"/>
</dbReference>
<feature type="transmembrane region" description="Helical" evidence="3">
    <location>
        <begin position="67"/>
        <end position="91"/>
    </location>
</feature>
<dbReference type="EMBL" id="JACCCW010000002">
    <property type="protein sequence ID" value="NYF81050.1"/>
    <property type="molecule type" value="Genomic_DNA"/>
</dbReference>
<comment type="catalytic activity">
    <reaction evidence="2">
        <text>2 GTP = 3',3'-c-di-GMP + 2 diphosphate</text>
        <dbReference type="Rhea" id="RHEA:24898"/>
        <dbReference type="ChEBI" id="CHEBI:33019"/>
        <dbReference type="ChEBI" id="CHEBI:37565"/>
        <dbReference type="ChEBI" id="CHEBI:58805"/>
        <dbReference type="EC" id="2.7.7.65"/>
    </reaction>
</comment>
<evidence type="ECO:0000313" key="5">
    <source>
        <dbReference type="EMBL" id="NYF81050.1"/>
    </source>
</evidence>
<dbReference type="CDD" id="cd01949">
    <property type="entry name" value="GGDEF"/>
    <property type="match status" value="1"/>
</dbReference>
<accession>A0A7Y9PJI2</accession>
<evidence type="ECO:0000259" key="4">
    <source>
        <dbReference type="PROSITE" id="PS50887"/>
    </source>
</evidence>
<dbReference type="PROSITE" id="PS50887">
    <property type="entry name" value="GGDEF"/>
    <property type="match status" value="1"/>
</dbReference>
<dbReference type="Pfam" id="PF00990">
    <property type="entry name" value="GGDEF"/>
    <property type="match status" value="1"/>
</dbReference>
<dbReference type="GO" id="GO:0043709">
    <property type="term" value="P:cell adhesion involved in single-species biofilm formation"/>
    <property type="evidence" value="ECO:0007669"/>
    <property type="project" value="TreeGrafter"/>
</dbReference>
<dbReference type="NCBIfam" id="TIGR00254">
    <property type="entry name" value="GGDEF"/>
    <property type="match status" value="1"/>
</dbReference>
<keyword evidence="6" id="KW-1185">Reference proteome</keyword>
<dbReference type="GO" id="GO:0005886">
    <property type="term" value="C:plasma membrane"/>
    <property type="evidence" value="ECO:0007669"/>
    <property type="project" value="TreeGrafter"/>
</dbReference>
<evidence type="ECO:0000256" key="2">
    <source>
        <dbReference type="ARBA" id="ARBA00034247"/>
    </source>
</evidence>
<keyword evidence="3" id="KW-0812">Transmembrane</keyword>
<dbReference type="GO" id="GO:1902201">
    <property type="term" value="P:negative regulation of bacterial-type flagellum-dependent cell motility"/>
    <property type="evidence" value="ECO:0007669"/>
    <property type="project" value="TreeGrafter"/>
</dbReference>
<dbReference type="InterPro" id="IPR029787">
    <property type="entry name" value="Nucleotide_cyclase"/>
</dbReference>
<protein>
    <recommendedName>
        <fullName evidence="1">diguanylate cyclase</fullName>
        <ecNumber evidence="1">2.7.7.65</ecNumber>
    </recommendedName>
</protein>
<sequence>MSVPPGKDRTVAPGARKLILQPLRRKVIQMGTLRAVLWVTGTAEVMAIALGWLLIRLMGYSAEAGRAIYMATSTIPLIVAPIVGGTIVLLLEDVEEARQALQEISTHDGLTSLFNRTYFMERLRREISYAERYLTPLSLLIFDADDFKRINDKYGHSVGDLVLESIAQTCTTLLREHDVLARYGGEEFVLLLPSTAAEGACQVAEKLRVALESMRIPVEGQADRISITVSIGVSSRKGLQDTADTLFARTDKALYRAKLAGKNRWTLL</sequence>
<dbReference type="InterPro" id="IPR043128">
    <property type="entry name" value="Rev_trsase/Diguanyl_cyclase"/>
</dbReference>
<dbReference type="PANTHER" id="PTHR45138">
    <property type="entry name" value="REGULATORY COMPONENTS OF SENSORY TRANSDUCTION SYSTEM"/>
    <property type="match status" value="1"/>
</dbReference>
<evidence type="ECO:0000256" key="3">
    <source>
        <dbReference type="SAM" id="Phobius"/>
    </source>
</evidence>
<reference evidence="5 6" key="1">
    <citation type="submission" date="2020-07" db="EMBL/GenBank/DDBJ databases">
        <title>Genomic Encyclopedia of Type Strains, Phase IV (KMG-V): Genome sequencing to study the core and pangenomes of soil and plant-associated prokaryotes.</title>
        <authorList>
            <person name="Whitman W."/>
        </authorList>
    </citation>
    <scope>NUCLEOTIDE SEQUENCE [LARGE SCALE GENOMIC DNA]</scope>
    <source>
        <strain evidence="5 6">X4EP2</strain>
    </source>
</reference>
<dbReference type="SMART" id="SM00267">
    <property type="entry name" value="GGDEF"/>
    <property type="match status" value="1"/>
</dbReference>
<proteinExistence type="predicted"/>
<dbReference type="Proteomes" id="UP000589520">
    <property type="component" value="Unassembled WGS sequence"/>
</dbReference>
<dbReference type="Gene3D" id="3.30.70.270">
    <property type="match status" value="1"/>
</dbReference>
<dbReference type="SUPFAM" id="SSF55073">
    <property type="entry name" value="Nucleotide cyclase"/>
    <property type="match status" value="1"/>
</dbReference>
<dbReference type="PANTHER" id="PTHR45138:SF9">
    <property type="entry name" value="DIGUANYLATE CYCLASE DGCM-RELATED"/>
    <property type="match status" value="1"/>
</dbReference>
<dbReference type="InterPro" id="IPR050469">
    <property type="entry name" value="Diguanylate_Cyclase"/>
</dbReference>
<feature type="domain" description="GGDEF" evidence="4">
    <location>
        <begin position="135"/>
        <end position="268"/>
    </location>
</feature>
<evidence type="ECO:0000256" key="1">
    <source>
        <dbReference type="ARBA" id="ARBA00012528"/>
    </source>
</evidence>
<name>A0A7Y9PJI2_9BACT</name>
<gene>
    <name evidence="5" type="ORF">HDF17_003370</name>
</gene>
<organism evidence="5 6">
    <name type="scientific">Granulicella arctica</name>
    <dbReference type="NCBI Taxonomy" id="940613"/>
    <lineage>
        <taxon>Bacteria</taxon>
        <taxon>Pseudomonadati</taxon>
        <taxon>Acidobacteriota</taxon>
        <taxon>Terriglobia</taxon>
        <taxon>Terriglobales</taxon>
        <taxon>Acidobacteriaceae</taxon>
        <taxon>Granulicella</taxon>
    </lineage>
</organism>
<dbReference type="RefSeq" id="WP_179492855.1">
    <property type="nucleotide sequence ID" value="NZ_JACCCW010000002.1"/>
</dbReference>
<keyword evidence="3" id="KW-0472">Membrane</keyword>
<comment type="caution">
    <text evidence="5">The sequence shown here is derived from an EMBL/GenBank/DDBJ whole genome shotgun (WGS) entry which is preliminary data.</text>
</comment>
<feature type="transmembrane region" description="Helical" evidence="3">
    <location>
        <begin position="35"/>
        <end position="55"/>
    </location>
</feature>
<dbReference type="AlphaFoldDB" id="A0A7Y9PJI2"/>
<keyword evidence="3" id="KW-1133">Transmembrane helix</keyword>
<dbReference type="InterPro" id="IPR000160">
    <property type="entry name" value="GGDEF_dom"/>
</dbReference>